<name>A0AAD7XQ81_9STRA</name>
<reference evidence="2" key="1">
    <citation type="submission" date="2023-01" db="EMBL/GenBank/DDBJ databases">
        <title>Metagenome sequencing of chrysophaentin producing Chrysophaeum taylorii.</title>
        <authorList>
            <person name="Davison J."/>
            <person name="Bewley C."/>
        </authorList>
    </citation>
    <scope>NUCLEOTIDE SEQUENCE</scope>
    <source>
        <strain evidence="2">NIES-1699</strain>
    </source>
</reference>
<dbReference type="PANTHER" id="PTHR42937">
    <property type="match status" value="1"/>
</dbReference>
<dbReference type="Gene3D" id="3.40.50.1100">
    <property type="match status" value="2"/>
</dbReference>
<sequence length="370" mass="39174">MQKVLEEAGGWRVRHWSATKTKSLECVEARAELDRSAAAAIRRWEGYAETPVHSLASVASAVGVAEVWAKDESGRFGTGSFKPLGSALVVEELAAKHGADITVSAASDGNHGLGLAWGARRAGCRAVVYLGAAVSATMSAKIEAFGATVVRVDGGYEASIEACRRDADERGWYVVQDVAREGYVDIPRRIHSGYSVVATEIIEAGLEPTHVLLNSGVGGFAAGVFACLSRHARPRFATVEPTEADCLLRRANGDGPTTKGPTVQVGLDCHDPCPLAWRALEGLVDDFLAVPDEAVAPVVRFLAADYDLHVGESAVAGLAALVAAAKNPDLKAALELDRESRVLVVLCEAPPDLDAHHALLLLDREEEEGR</sequence>
<dbReference type="InterPro" id="IPR036052">
    <property type="entry name" value="TrpB-like_PALP_sf"/>
</dbReference>
<proteinExistence type="predicted"/>
<dbReference type="CDD" id="cd00640">
    <property type="entry name" value="Trp-synth-beta_II"/>
    <property type="match status" value="1"/>
</dbReference>
<feature type="domain" description="Tryptophan synthase beta chain-like PALP" evidence="1">
    <location>
        <begin position="46"/>
        <end position="348"/>
    </location>
</feature>
<protein>
    <recommendedName>
        <fullName evidence="1">Tryptophan synthase beta chain-like PALP domain-containing protein</fullName>
    </recommendedName>
</protein>
<dbReference type="SUPFAM" id="SSF53686">
    <property type="entry name" value="Tryptophan synthase beta subunit-like PLP-dependent enzymes"/>
    <property type="match status" value="1"/>
</dbReference>
<keyword evidence="3" id="KW-1185">Reference proteome</keyword>
<dbReference type="PANTHER" id="PTHR42937:SF1">
    <property type="entry name" value="DIAMINOPROPIONATE AMMONIA-LYASE"/>
    <property type="match status" value="1"/>
</dbReference>
<dbReference type="Pfam" id="PF00291">
    <property type="entry name" value="PALP"/>
    <property type="match status" value="1"/>
</dbReference>
<dbReference type="EMBL" id="JAQMWT010000115">
    <property type="protein sequence ID" value="KAJ8610180.1"/>
    <property type="molecule type" value="Genomic_DNA"/>
</dbReference>
<accession>A0AAD7XQ81</accession>
<dbReference type="Proteomes" id="UP001230188">
    <property type="component" value="Unassembled WGS sequence"/>
</dbReference>
<dbReference type="AlphaFoldDB" id="A0AAD7XQ81"/>
<evidence type="ECO:0000259" key="1">
    <source>
        <dbReference type="Pfam" id="PF00291"/>
    </source>
</evidence>
<gene>
    <name evidence="2" type="ORF">CTAYLR_008745</name>
</gene>
<evidence type="ECO:0000313" key="2">
    <source>
        <dbReference type="EMBL" id="KAJ8610180.1"/>
    </source>
</evidence>
<dbReference type="InterPro" id="IPR001926">
    <property type="entry name" value="TrpB-like_PALP"/>
</dbReference>
<organism evidence="2 3">
    <name type="scientific">Chrysophaeum taylorii</name>
    <dbReference type="NCBI Taxonomy" id="2483200"/>
    <lineage>
        <taxon>Eukaryota</taxon>
        <taxon>Sar</taxon>
        <taxon>Stramenopiles</taxon>
        <taxon>Ochrophyta</taxon>
        <taxon>Pelagophyceae</taxon>
        <taxon>Pelagomonadales</taxon>
        <taxon>Pelagomonadaceae</taxon>
        <taxon>Chrysophaeum</taxon>
    </lineage>
</organism>
<evidence type="ECO:0000313" key="3">
    <source>
        <dbReference type="Proteomes" id="UP001230188"/>
    </source>
</evidence>
<comment type="caution">
    <text evidence="2">The sequence shown here is derived from an EMBL/GenBank/DDBJ whole genome shotgun (WGS) entry which is preliminary data.</text>
</comment>